<dbReference type="AlphaFoldDB" id="A0A846TWE8"/>
<feature type="domain" description="DNA-directed DNA polymerase family A palm" evidence="4">
    <location>
        <begin position="362"/>
        <end position="567"/>
    </location>
</feature>
<evidence type="ECO:0000313" key="6">
    <source>
        <dbReference type="Proteomes" id="UP000521379"/>
    </source>
</evidence>
<evidence type="ECO:0000313" key="5">
    <source>
        <dbReference type="EMBL" id="NKE08625.1"/>
    </source>
</evidence>
<dbReference type="GO" id="GO:0003887">
    <property type="term" value="F:DNA-directed DNA polymerase activity"/>
    <property type="evidence" value="ECO:0007669"/>
    <property type="project" value="UniProtKB-EC"/>
</dbReference>
<dbReference type="PANTHER" id="PTHR10133">
    <property type="entry name" value="DNA POLYMERASE I"/>
    <property type="match status" value="1"/>
</dbReference>
<keyword evidence="5" id="KW-0540">Nuclease</keyword>
<evidence type="ECO:0000256" key="1">
    <source>
        <dbReference type="ARBA" id="ARBA00012417"/>
    </source>
</evidence>
<dbReference type="GO" id="GO:0004527">
    <property type="term" value="F:exonuclease activity"/>
    <property type="evidence" value="ECO:0007669"/>
    <property type="project" value="UniProtKB-KW"/>
</dbReference>
<organism evidence="5 6">
    <name type="scientific">Kocuria subflava</name>
    <dbReference type="NCBI Taxonomy" id="1736139"/>
    <lineage>
        <taxon>Bacteria</taxon>
        <taxon>Bacillati</taxon>
        <taxon>Actinomycetota</taxon>
        <taxon>Actinomycetes</taxon>
        <taxon>Micrococcales</taxon>
        <taxon>Micrococcaceae</taxon>
        <taxon>Kocuria</taxon>
    </lineage>
</organism>
<sequence length="608" mass="65577">MVFVIASQQTPGTASDGATEASAQAFLVQEVEVSGSPVGTVNTLALPDVVQFIHDRVQAAHSNGRTAPRWVFERGAVLLPQLLAQDPTLPLTHLHDLRLAQAILHTAAQAEGSGVTYHPVLPPLPPHEHPGIAPTAPVRSTWHGPGEGQLGLFDNPRSDPQAPQVQENMQALVAELSAQLTAIKNARSPSKLGLLVALESTGALLAADMNQVGIAWDTHVHRALLEDSLGPEPHGTQRPAKMQTAAVAVQNALSSPTVNPDSPQSLLRALKDAGVPVESTSQWLLTGWVQGAPSSSVGERERREALIQPVLDYKKLSRLLTANGWHWLENWVRKDRFHAEYVVGGVVTGRWAARGGGALQIPKVVRSAVRPGPGRKLVVADAAQLEPRVLAVLARDDALAEASRDRDLYLSIAEQGRARNTGLTERGHAKVALLGAMYGATTGDSGRLMPQLTRMFPKAVGYVEHAARVGERGDPVCTWLGRWSPRPDDQWFTTTADTATAAGERRAQSMRRTQGRFTRNFVVQGSAAEWAMAWMGRVRAGLKQAALDADLVFFLHDEIMVDTQESQADTVEAVVRSAAWEATRIVFGNVPVQFPVTVVTVDSYDQAK</sequence>
<dbReference type="EMBL" id="JAAVUN010000001">
    <property type="protein sequence ID" value="NKE08625.1"/>
    <property type="molecule type" value="Genomic_DNA"/>
</dbReference>
<dbReference type="EC" id="2.7.7.7" evidence="1"/>
<dbReference type="Proteomes" id="UP000521379">
    <property type="component" value="Unassembled WGS sequence"/>
</dbReference>
<dbReference type="InterPro" id="IPR001098">
    <property type="entry name" value="DNA-dir_DNA_pol_A_palm_dom"/>
</dbReference>
<evidence type="ECO:0000259" key="4">
    <source>
        <dbReference type="SMART" id="SM00482"/>
    </source>
</evidence>
<dbReference type="InterPro" id="IPR002298">
    <property type="entry name" value="DNA_polymerase_A"/>
</dbReference>
<comment type="catalytic activity">
    <reaction evidence="3">
        <text>DNA(n) + a 2'-deoxyribonucleoside 5'-triphosphate = DNA(n+1) + diphosphate</text>
        <dbReference type="Rhea" id="RHEA:22508"/>
        <dbReference type="Rhea" id="RHEA-COMP:17339"/>
        <dbReference type="Rhea" id="RHEA-COMP:17340"/>
        <dbReference type="ChEBI" id="CHEBI:33019"/>
        <dbReference type="ChEBI" id="CHEBI:61560"/>
        <dbReference type="ChEBI" id="CHEBI:173112"/>
        <dbReference type="EC" id="2.7.7.7"/>
    </reaction>
</comment>
<dbReference type="PRINTS" id="PR00868">
    <property type="entry name" value="DNAPOLI"/>
</dbReference>
<dbReference type="Gene3D" id="1.10.150.20">
    <property type="entry name" value="5' to 3' exonuclease, C-terminal subdomain"/>
    <property type="match status" value="1"/>
</dbReference>
<dbReference type="SMART" id="SM00482">
    <property type="entry name" value="POLAc"/>
    <property type="match status" value="1"/>
</dbReference>
<keyword evidence="2" id="KW-0235">DNA replication</keyword>
<dbReference type="GO" id="GO:0003677">
    <property type="term" value="F:DNA binding"/>
    <property type="evidence" value="ECO:0007669"/>
    <property type="project" value="InterPro"/>
</dbReference>
<evidence type="ECO:0000256" key="3">
    <source>
        <dbReference type="ARBA" id="ARBA00049244"/>
    </source>
</evidence>
<accession>A0A846TWE8</accession>
<dbReference type="PANTHER" id="PTHR10133:SF27">
    <property type="entry name" value="DNA POLYMERASE NU"/>
    <property type="match status" value="1"/>
</dbReference>
<dbReference type="Pfam" id="PF00476">
    <property type="entry name" value="DNA_pol_A"/>
    <property type="match status" value="1"/>
</dbReference>
<keyword evidence="5" id="KW-0378">Hydrolase</keyword>
<dbReference type="NCBIfam" id="NF011538">
    <property type="entry name" value="PRK14975.1-1"/>
    <property type="match status" value="1"/>
</dbReference>
<dbReference type="CDD" id="cd06444">
    <property type="entry name" value="DNA_pol_A"/>
    <property type="match status" value="1"/>
</dbReference>
<dbReference type="InterPro" id="IPR043502">
    <property type="entry name" value="DNA/RNA_pol_sf"/>
</dbReference>
<dbReference type="Gene3D" id="3.30.70.370">
    <property type="match status" value="1"/>
</dbReference>
<dbReference type="GO" id="GO:0006302">
    <property type="term" value="P:double-strand break repair"/>
    <property type="evidence" value="ECO:0007669"/>
    <property type="project" value="TreeGrafter"/>
</dbReference>
<dbReference type="GO" id="GO:0006261">
    <property type="term" value="P:DNA-templated DNA replication"/>
    <property type="evidence" value="ECO:0007669"/>
    <property type="project" value="InterPro"/>
</dbReference>
<name>A0A846TWE8_9MICC</name>
<reference evidence="5 6" key="1">
    <citation type="submission" date="2020-02" db="EMBL/GenBank/DDBJ databases">
        <authorList>
            <person name="Sun Q."/>
        </authorList>
    </citation>
    <scope>NUCLEOTIDE SEQUENCE [LARGE SCALE GENOMIC DNA]</scope>
    <source>
        <strain evidence="5 6">YIM 13062</strain>
    </source>
</reference>
<protein>
    <recommendedName>
        <fullName evidence="1">DNA-directed DNA polymerase</fullName>
        <ecNumber evidence="1">2.7.7.7</ecNumber>
    </recommendedName>
</protein>
<keyword evidence="6" id="KW-1185">Reference proteome</keyword>
<gene>
    <name evidence="5" type="ORF">GTW58_01415</name>
</gene>
<dbReference type="SUPFAM" id="SSF56672">
    <property type="entry name" value="DNA/RNA polymerases"/>
    <property type="match status" value="1"/>
</dbReference>
<proteinExistence type="predicted"/>
<keyword evidence="5" id="KW-0269">Exonuclease</keyword>
<dbReference type="RefSeq" id="WP_119933169.1">
    <property type="nucleotide sequence ID" value="NZ_JAAVUN010000001.1"/>
</dbReference>
<comment type="caution">
    <text evidence="5">The sequence shown here is derived from an EMBL/GenBank/DDBJ whole genome shotgun (WGS) entry which is preliminary data.</text>
</comment>
<evidence type="ECO:0000256" key="2">
    <source>
        <dbReference type="ARBA" id="ARBA00022705"/>
    </source>
</evidence>